<reference evidence="2" key="1">
    <citation type="submission" date="2020-01" db="EMBL/GenBank/DDBJ databases">
        <authorList>
            <consortium name="DOE Joint Genome Institute"/>
            <person name="Haridas S."/>
            <person name="Albert R."/>
            <person name="Binder M."/>
            <person name="Bloem J."/>
            <person name="Labutti K."/>
            <person name="Salamov A."/>
            <person name="Andreopoulos B."/>
            <person name="Baker S.E."/>
            <person name="Barry K."/>
            <person name="Bills G."/>
            <person name="Bluhm B.H."/>
            <person name="Cannon C."/>
            <person name="Castanera R."/>
            <person name="Culley D.E."/>
            <person name="Daum C."/>
            <person name="Ezra D."/>
            <person name="Gonzalez J.B."/>
            <person name="Henrissat B."/>
            <person name="Kuo A."/>
            <person name="Liang C."/>
            <person name="Lipzen A."/>
            <person name="Lutzoni F."/>
            <person name="Magnuson J."/>
            <person name="Mondo S."/>
            <person name="Nolan M."/>
            <person name="Ohm R."/>
            <person name="Pangilinan J."/>
            <person name="Park H.-J."/>
            <person name="Ramirez L."/>
            <person name="Alfaro M."/>
            <person name="Sun H."/>
            <person name="Tritt A."/>
            <person name="Yoshinaga Y."/>
            <person name="Zwiers L.-H."/>
            <person name="Turgeon B.G."/>
            <person name="Goodwin S.B."/>
            <person name="Spatafora J.W."/>
            <person name="Crous P.W."/>
            <person name="Grigoriev I.V."/>
        </authorList>
    </citation>
    <scope>NUCLEOTIDE SEQUENCE</scope>
    <source>
        <strain evidence="2">CBS 394.84</strain>
    </source>
</reference>
<accession>A0A9P4GII4</accession>
<keyword evidence="3" id="KW-1185">Reference proteome</keyword>
<evidence type="ECO:0000313" key="2">
    <source>
        <dbReference type="EMBL" id="KAF1845755.1"/>
    </source>
</evidence>
<feature type="compositionally biased region" description="Basic residues" evidence="1">
    <location>
        <begin position="282"/>
        <end position="295"/>
    </location>
</feature>
<gene>
    <name evidence="2" type="ORF">K460DRAFT_284625</name>
</gene>
<evidence type="ECO:0000313" key="3">
    <source>
        <dbReference type="Proteomes" id="UP000800039"/>
    </source>
</evidence>
<feature type="region of interest" description="Disordered" evidence="1">
    <location>
        <begin position="270"/>
        <end position="301"/>
    </location>
</feature>
<sequence length="325" mass="36283">MKPVTPPAIPKVDPRTARNLLRKAFRFSAGSLPSQNQIRTDHEKYLLETPIGRDFALVTALGIEFKIHSMMLIGGPKMLQEGLYPGGAPNLSPPTLVNLPPHFHPMLVDRIVCFLYRGSYSIDNFSTTAPLPHATHAPDSSSPEAYRIPNLPNHMFHLHMYALAEELEYDALLSAAHAKLYQLVTYRFTPQHLKELVDATFAPLGSATRICKDEQGYLQQLVAVATLTQEANHWTDAAKEEFVDLMQLEEYASFWEMCKILKEQNQDLLASVPKPKGPSKEKVRKPRHGVQKKAAAKTDKKSAALTKALKTLTTDGGKDMDMEVD</sequence>
<dbReference type="GeneID" id="63846007"/>
<comment type="caution">
    <text evidence="2">The sequence shown here is derived from an EMBL/GenBank/DDBJ whole genome shotgun (WGS) entry which is preliminary data.</text>
</comment>
<dbReference type="AlphaFoldDB" id="A0A9P4GII4"/>
<evidence type="ECO:0000256" key="1">
    <source>
        <dbReference type="SAM" id="MobiDB-lite"/>
    </source>
</evidence>
<protein>
    <recommendedName>
        <fullName evidence="4">BTB domain-containing protein</fullName>
    </recommendedName>
</protein>
<dbReference type="OrthoDB" id="3785924at2759"/>
<organism evidence="2 3">
    <name type="scientific">Cucurbitaria berberidis CBS 394.84</name>
    <dbReference type="NCBI Taxonomy" id="1168544"/>
    <lineage>
        <taxon>Eukaryota</taxon>
        <taxon>Fungi</taxon>
        <taxon>Dikarya</taxon>
        <taxon>Ascomycota</taxon>
        <taxon>Pezizomycotina</taxon>
        <taxon>Dothideomycetes</taxon>
        <taxon>Pleosporomycetidae</taxon>
        <taxon>Pleosporales</taxon>
        <taxon>Pleosporineae</taxon>
        <taxon>Cucurbitariaceae</taxon>
        <taxon>Cucurbitaria</taxon>
    </lineage>
</organism>
<proteinExistence type="predicted"/>
<dbReference type="RefSeq" id="XP_040788318.1">
    <property type="nucleotide sequence ID" value="XM_040928755.1"/>
</dbReference>
<name>A0A9P4GII4_9PLEO</name>
<dbReference type="Proteomes" id="UP000800039">
    <property type="component" value="Unassembled WGS sequence"/>
</dbReference>
<dbReference type="EMBL" id="ML976616">
    <property type="protein sequence ID" value="KAF1845755.1"/>
    <property type="molecule type" value="Genomic_DNA"/>
</dbReference>
<evidence type="ECO:0008006" key="4">
    <source>
        <dbReference type="Google" id="ProtNLM"/>
    </source>
</evidence>